<protein>
    <submittedName>
        <fullName evidence="1">Uncharacterized protein</fullName>
    </submittedName>
</protein>
<dbReference type="AlphaFoldDB" id="A0A2A2THB9"/>
<comment type="caution">
    <text evidence="1">The sequence shown here is derived from an EMBL/GenBank/DDBJ whole genome shotgun (WGS) entry which is preliminary data.</text>
</comment>
<evidence type="ECO:0000313" key="2">
    <source>
        <dbReference type="Proteomes" id="UP000218238"/>
    </source>
</evidence>
<gene>
    <name evidence="1" type="ORF">CK510_15595</name>
</gene>
<evidence type="ECO:0000313" key="1">
    <source>
        <dbReference type="EMBL" id="PAX53122.1"/>
    </source>
</evidence>
<feature type="non-terminal residue" evidence="1">
    <location>
        <position position="1"/>
    </location>
</feature>
<dbReference type="EMBL" id="NTFS01000168">
    <property type="protein sequence ID" value="PAX53122.1"/>
    <property type="molecule type" value="Genomic_DNA"/>
</dbReference>
<organism evidence="1 2">
    <name type="scientific">Brunnivagina elsteri CCALA 953</name>
    <dbReference type="NCBI Taxonomy" id="987040"/>
    <lineage>
        <taxon>Bacteria</taxon>
        <taxon>Bacillati</taxon>
        <taxon>Cyanobacteriota</taxon>
        <taxon>Cyanophyceae</taxon>
        <taxon>Nostocales</taxon>
        <taxon>Calotrichaceae</taxon>
        <taxon>Brunnivagina</taxon>
    </lineage>
</organism>
<accession>A0A2A2THB9</accession>
<sequence>AEGGRGMLLTLAVLSRFPRKLFMLLLFVGKRVFQPLSHKNRRQIFCMKSYGVKGSESTA</sequence>
<keyword evidence="2" id="KW-1185">Reference proteome</keyword>
<name>A0A2A2THB9_9CYAN</name>
<proteinExistence type="predicted"/>
<dbReference type="Proteomes" id="UP000218238">
    <property type="component" value="Unassembled WGS sequence"/>
</dbReference>
<reference evidence="1 2" key="1">
    <citation type="submission" date="2017-08" db="EMBL/GenBank/DDBJ databases">
        <title>Draft genome sequence of filamentous cyanobacterium Calothrix elsteri CCALA 953.</title>
        <authorList>
            <person name="Gagunashvili A.N."/>
            <person name="Elster J."/>
            <person name="Andresson O.S."/>
        </authorList>
    </citation>
    <scope>NUCLEOTIDE SEQUENCE [LARGE SCALE GENOMIC DNA]</scope>
    <source>
        <strain evidence="1 2">CCALA 953</strain>
    </source>
</reference>